<proteinExistence type="predicted"/>
<dbReference type="RefSeq" id="XP_015170012.1">
    <property type="nucleotide sequence ID" value="XM_015314526.1"/>
</dbReference>
<dbReference type="AlphaFoldDB" id="M1CXU0"/>
<organism evidence="2 3">
    <name type="scientific">Solanum tuberosum</name>
    <name type="common">Potato</name>
    <dbReference type="NCBI Taxonomy" id="4113"/>
    <lineage>
        <taxon>Eukaryota</taxon>
        <taxon>Viridiplantae</taxon>
        <taxon>Streptophyta</taxon>
        <taxon>Embryophyta</taxon>
        <taxon>Tracheophyta</taxon>
        <taxon>Spermatophyta</taxon>
        <taxon>Magnoliopsida</taxon>
        <taxon>eudicotyledons</taxon>
        <taxon>Gunneridae</taxon>
        <taxon>Pentapetalae</taxon>
        <taxon>asterids</taxon>
        <taxon>lamiids</taxon>
        <taxon>Solanales</taxon>
        <taxon>Solanaceae</taxon>
        <taxon>Solanoideae</taxon>
        <taxon>Solaneae</taxon>
        <taxon>Solanum</taxon>
    </lineage>
</organism>
<reference evidence="2" key="2">
    <citation type="submission" date="2015-06" db="UniProtKB">
        <authorList>
            <consortium name="EnsemblPlants"/>
        </authorList>
    </citation>
    <scope>IDENTIFICATION</scope>
    <source>
        <strain evidence="2">DM1-3 516 R44</strain>
    </source>
</reference>
<reference evidence="3" key="1">
    <citation type="journal article" date="2011" name="Nature">
        <title>Genome sequence and analysis of the tuber crop potato.</title>
        <authorList>
            <consortium name="The Potato Genome Sequencing Consortium"/>
        </authorList>
    </citation>
    <scope>NUCLEOTIDE SEQUENCE [LARGE SCALE GENOMIC DNA]</scope>
    <source>
        <strain evidence="3">cv. DM1-3 516 R44</strain>
    </source>
</reference>
<feature type="region of interest" description="Disordered" evidence="1">
    <location>
        <begin position="96"/>
        <end position="146"/>
    </location>
</feature>
<dbReference type="OMA" id="NEYWASP"/>
<feature type="region of interest" description="Disordered" evidence="1">
    <location>
        <begin position="63"/>
        <end position="84"/>
    </location>
</feature>
<evidence type="ECO:0000313" key="2">
    <source>
        <dbReference type="EnsemblPlants" id="PGSC0003DMT400077041"/>
    </source>
</evidence>
<name>M1CXU0_SOLTU</name>
<dbReference type="InParanoid" id="M1CXU0"/>
<gene>
    <name evidence="2" type="primary">LOC107063090</name>
</gene>
<dbReference type="EnsemblPlants" id="PGSC0003DMT400077041">
    <property type="protein sequence ID" value="PGSC0003DMT400077041"/>
    <property type="gene ID" value="PGSC0003DMG400029963"/>
</dbReference>
<protein>
    <submittedName>
        <fullName evidence="2">Transposase En/Spm</fullName>
    </submittedName>
</protein>
<accession>M1CXU0</accession>
<feature type="region of interest" description="Disordered" evidence="1">
    <location>
        <begin position="1"/>
        <end position="45"/>
    </location>
</feature>
<sequence>MKIEKGRKSPVRMVQNQKFDVENEGKRGENLMLNKKSDEDNNTKKKKDLYDFAEKTILNEEASKPGATIDNMDDNAGIGVSSGSKRVHISTSELAKKEVQTSLQQNDIVQSPSQEKRQKMALGGNSRPPATQPPTKASAQWKDPPNVEKNDELQRLIIIPDGLGFYPSIQSAKAMVESMCSVYNEPWRYWKEVPLNIRERMFAEFKMKCAWSLDHEAKIREIFFRKCSRRLSDLLWYARKHDKRPSWIREDIWKKLNEYWASPEFKKKHTVEKKAQTSVLPCSPQPSDKEE</sequence>
<dbReference type="Proteomes" id="UP000011115">
    <property type="component" value="Unassembled WGS sequence"/>
</dbReference>
<evidence type="ECO:0000256" key="1">
    <source>
        <dbReference type="SAM" id="MobiDB-lite"/>
    </source>
</evidence>
<evidence type="ECO:0000313" key="3">
    <source>
        <dbReference type="Proteomes" id="UP000011115"/>
    </source>
</evidence>
<dbReference type="GeneID" id="107063090"/>
<keyword evidence="3" id="KW-1185">Reference proteome</keyword>
<dbReference type="OrthoDB" id="1434255at2759"/>
<dbReference type="Gramene" id="PGSC0003DMT400077041">
    <property type="protein sequence ID" value="PGSC0003DMT400077041"/>
    <property type="gene ID" value="PGSC0003DMG400029963"/>
</dbReference>
<dbReference type="PaxDb" id="4113-PGSC0003DMT400077041"/>
<feature type="compositionally biased region" description="Basic and acidic residues" evidence="1">
    <location>
        <begin position="19"/>
        <end position="45"/>
    </location>
</feature>
<dbReference type="HOGENOM" id="CLU_957810_0_0_1"/>
<feature type="compositionally biased region" description="Polar residues" evidence="1">
    <location>
        <begin position="100"/>
        <end position="113"/>
    </location>
</feature>
<dbReference type="KEGG" id="sot:107063090"/>